<dbReference type="GO" id="GO:0032259">
    <property type="term" value="P:methylation"/>
    <property type="evidence" value="ECO:0007669"/>
    <property type="project" value="UniProtKB-KW"/>
</dbReference>
<dbReference type="PRINTS" id="PR00332">
    <property type="entry name" value="HISTRIAD"/>
</dbReference>
<comment type="caution">
    <text evidence="3">The sequence shown here is derived from an EMBL/GenBank/DDBJ whole genome shotgun (WGS) entry which is preliminary data.</text>
</comment>
<keyword evidence="3" id="KW-0489">Methyltransferase</keyword>
<dbReference type="PROSITE" id="PS51084">
    <property type="entry name" value="HIT_2"/>
    <property type="match status" value="1"/>
</dbReference>
<reference evidence="3 4" key="1">
    <citation type="submission" date="2024-09" db="EMBL/GenBank/DDBJ databases">
        <authorList>
            <person name="Sun Q."/>
            <person name="Mori K."/>
        </authorList>
    </citation>
    <scope>NUCLEOTIDE SEQUENCE [LARGE SCALE GENOMIC DNA]</scope>
    <source>
        <strain evidence="3 4">TBRC 1432</strain>
    </source>
</reference>
<dbReference type="RefSeq" id="WP_379794178.1">
    <property type="nucleotide sequence ID" value="NZ_CP097263.1"/>
</dbReference>
<evidence type="ECO:0000259" key="2">
    <source>
        <dbReference type="PROSITE" id="PS51084"/>
    </source>
</evidence>
<dbReference type="Pfam" id="PF01230">
    <property type="entry name" value="HIT"/>
    <property type="match status" value="1"/>
</dbReference>
<protein>
    <submittedName>
        <fullName evidence="3">HIT family protein</fullName>
        <ecNumber evidence="3">2.1.1.-</ecNumber>
    </submittedName>
</protein>
<dbReference type="GO" id="GO:0008168">
    <property type="term" value="F:methyltransferase activity"/>
    <property type="evidence" value="ECO:0007669"/>
    <property type="project" value="UniProtKB-KW"/>
</dbReference>
<dbReference type="PROSITE" id="PS00892">
    <property type="entry name" value="HIT_1"/>
    <property type="match status" value="1"/>
</dbReference>
<organism evidence="3 4">
    <name type="scientific">Kutzneria chonburiensis</name>
    <dbReference type="NCBI Taxonomy" id="1483604"/>
    <lineage>
        <taxon>Bacteria</taxon>
        <taxon>Bacillati</taxon>
        <taxon>Actinomycetota</taxon>
        <taxon>Actinomycetes</taxon>
        <taxon>Pseudonocardiales</taxon>
        <taxon>Pseudonocardiaceae</taxon>
        <taxon>Kutzneria</taxon>
    </lineage>
</organism>
<evidence type="ECO:0000313" key="4">
    <source>
        <dbReference type="Proteomes" id="UP001589810"/>
    </source>
</evidence>
<dbReference type="SUPFAM" id="SSF54197">
    <property type="entry name" value="HIT-like"/>
    <property type="match status" value="1"/>
</dbReference>
<dbReference type="PANTHER" id="PTHR46648:SF1">
    <property type="entry name" value="ADENOSINE 5'-MONOPHOSPHORAMIDASE HNT1"/>
    <property type="match status" value="1"/>
</dbReference>
<keyword evidence="4" id="KW-1185">Reference proteome</keyword>
<dbReference type="Proteomes" id="UP001589810">
    <property type="component" value="Unassembled WGS sequence"/>
</dbReference>
<dbReference type="Gene3D" id="3.30.428.10">
    <property type="entry name" value="HIT-like"/>
    <property type="match status" value="1"/>
</dbReference>
<dbReference type="PANTHER" id="PTHR46648">
    <property type="entry name" value="HIT FAMILY PROTEIN 1"/>
    <property type="match status" value="1"/>
</dbReference>
<dbReference type="InterPro" id="IPR001310">
    <property type="entry name" value="Histidine_triad_HIT"/>
</dbReference>
<feature type="domain" description="HIT" evidence="2">
    <location>
        <begin position="6"/>
        <end position="114"/>
    </location>
</feature>
<proteinExistence type="predicted"/>
<dbReference type="InterPro" id="IPR036265">
    <property type="entry name" value="HIT-like_sf"/>
</dbReference>
<evidence type="ECO:0000256" key="1">
    <source>
        <dbReference type="PROSITE-ProRule" id="PRU00464"/>
    </source>
</evidence>
<accession>A0ABV6MUW4</accession>
<evidence type="ECO:0000313" key="3">
    <source>
        <dbReference type="EMBL" id="MFC0543962.1"/>
    </source>
</evidence>
<feature type="short sequence motif" description="Histidine triad motif" evidence="1">
    <location>
        <begin position="99"/>
        <end position="103"/>
    </location>
</feature>
<gene>
    <name evidence="3" type="ORF">ACFFH7_20830</name>
</gene>
<dbReference type="InterPro" id="IPR011146">
    <property type="entry name" value="HIT-like"/>
</dbReference>
<dbReference type="EC" id="2.1.1.-" evidence="3"/>
<dbReference type="EMBL" id="JBHLUD010000007">
    <property type="protein sequence ID" value="MFC0543962.1"/>
    <property type="molecule type" value="Genomic_DNA"/>
</dbReference>
<dbReference type="InterPro" id="IPR019808">
    <property type="entry name" value="Histidine_triad_CS"/>
</dbReference>
<sequence length="138" mass="14780">MDPKCIFCVIVSGAADASVVHEDEHLIAFCDLNPINRGHLLIAPKRHATNLAELPETTGALMFPLAQRLAARIRRSPIPADGINLMLADGAAAGQSVFHVHLHVIPRMIKDGFGVHGGGRAATRSDLDQVARLLITKP</sequence>
<keyword evidence="3" id="KW-0808">Transferase</keyword>
<name>A0ABV6MUW4_9PSEU</name>